<dbReference type="EMBL" id="SDGZ01000020">
    <property type="protein sequence ID" value="TYC48473.1"/>
    <property type="molecule type" value="Genomic_DNA"/>
</dbReference>
<comment type="caution">
    <text evidence="1">The sequence shown here is derived from an EMBL/GenBank/DDBJ whole genome shotgun (WGS) entry which is preliminary data.</text>
</comment>
<proteinExistence type="predicted"/>
<reference evidence="1 2" key="1">
    <citation type="submission" date="2019-01" db="EMBL/GenBank/DDBJ databases">
        <title>Weissella sp. nov., a novel lactic acid bacterium isolated from animal feces.</title>
        <authorList>
            <person name="Wang L.-T."/>
        </authorList>
    </citation>
    <scope>NUCLEOTIDE SEQUENCE [LARGE SCALE GENOMIC DNA]</scope>
    <source>
        <strain evidence="1 2">8H-2</strain>
    </source>
</reference>
<dbReference type="RefSeq" id="WP_148623220.1">
    <property type="nucleotide sequence ID" value="NZ_SDGZ01000020.1"/>
</dbReference>
<dbReference type="Proteomes" id="UP000371977">
    <property type="component" value="Unassembled WGS sequence"/>
</dbReference>
<dbReference type="AlphaFoldDB" id="A0A6C2C4G0"/>
<keyword evidence="2" id="KW-1185">Reference proteome</keyword>
<protein>
    <submittedName>
        <fullName evidence="1">Uncharacterized protein</fullName>
    </submittedName>
</protein>
<dbReference type="OrthoDB" id="9897773at2"/>
<accession>A0A6C2C4G0</accession>
<sequence length="68" mass="7733">MQVIKKVRFNGVIEGVNPLQIVTRLFQVRPSLSENELKQLTELVKAIGAEELTEVRIITTEIPFAKQK</sequence>
<evidence type="ECO:0000313" key="2">
    <source>
        <dbReference type="Proteomes" id="UP000371977"/>
    </source>
</evidence>
<evidence type="ECO:0000313" key="1">
    <source>
        <dbReference type="EMBL" id="TYC48473.1"/>
    </source>
</evidence>
<name>A0A6C2C4G0_9LACO</name>
<gene>
    <name evidence="1" type="ORF">ESZ50_08935</name>
</gene>
<organism evidence="1 2">
    <name type="scientific">Weissella muntiaci</name>
    <dbReference type="NCBI Taxonomy" id="2508881"/>
    <lineage>
        <taxon>Bacteria</taxon>
        <taxon>Bacillati</taxon>
        <taxon>Bacillota</taxon>
        <taxon>Bacilli</taxon>
        <taxon>Lactobacillales</taxon>
        <taxon>Lactobacillaceae</taxon>
        <taxon>Weissella</taxon>
    </lineage>
</organism>